<dbReference type="RefSeq" id="WP_138586961.1">
    <property type="nucleotide sequence ID" value="NZ_AQGU01000029.1"/>
</dbReference>
<comment type="caution">
    <text evidence="1">The sequence shown here is derived from an EMBL/GenBank/DDBJ whole genome shotgun (WGS) entry which is preliminary data.</text>
</comment>
<sequence length="62" mass="6924">MKELRADATDIPKALGQARLTQSSPTACDAFLHVYHGKNKGRKGKSRFTEGTKMYQNLAKEQ</sequence>
<dbReference type="EMBL" id="AQGU01000029">
    <property type="protein sequence ID" value="MBE0361272.1"/>
    <property type="molecule type" value="Genomic_DNA"/>
</dbReference>
<accession>A0ABR9E3Z9</accession>
<organism evidence="1 2">
    <name type="scientific">Pseudoalteromonas aliena SW19</name>
    <dbReference type="NCBI Taxonomy" id="1314866"/>
    <lineage>
        <taxon>Bacteria</taxon>
        <taxon>Pseudomonadati</taxon>
        <taxon>Pseudomonadota</taxon>
        <taxon>Gammaproteobacteria</taxon>
        <taxon>Alteromonadales</taxon>
        <taxon>Pseudoalteromonadaceae</taxon>
        <taxon>Pseudoalteromonas</taxon>
    </lineage>
</organism>
<evidence type="ECO:0008006" key="3">
    <source>
        <dbReference type="Google" id="ProtNLM"/>
    </source>
</evidence>
<protein>
    <recommendedName>
        <fullName evidence="3">Transposase</fullName>
    </recommendedName>
</protein>
<evidence type="ECO:0000313" key="1">
    <source>
        <dbReference type="EMBL" id="MBE0361272.1"/>
    </source>
</evidence>
<gene>
    <name evidence="1" type="ORF">PALI_b0220</name>
</gene>
<evidence type="ECO:0000313" key="2">
    <source>
        <dbReference type="Proteomes" id="UP000648482"/>
    </source>
</evidence>
<dbReference type="Proteomes" id="UP000648482">
    <property type="component" value="Unassembled WGS sequence"/>
</dbReference>
<reference evidence="1 2" key="1">
    <citation type="submission" date="2015-06" db="EMBL/GenBank/DDBJ databases">
        <title>Genome sequence of Pseudoalteromonas aliena.</title>
        <authorList>
            <person name="Xie B.-B."/>
            <person name="Rong J.-C."/>
            <person name="Qin Q.-L."/>
            <person name="Zhang Y.-Z."/>
        </authorList>
    </citation>
    <scope>NUCLEOTIDE SEQUENCE [LARGE SCALE GENOMIC DNA]</scope>
    <source>
        <strain evidence="1 2">SW19</strain>
    </source>
</reference>
<proteinExistence type="predicted"/>
<name>A0ABR9E3Z9_9GAMM</name>
<keyword evidence="2" id="KW-1185">Reference proteome</keyword>